<keyword evidence="2" id="KW-0472">Membrane</keyword>
<dbReference type="EMBL" id="BMOQ01000001">
    <property type="protein sequence ID" value="GGN08247.1"/>
    <property type="molecule type" value="Genomic_DNA"/>
</dbReference>
<keyword evidence="2" id="KW-0812">Transmembrane</keyword>
<name>A0A830G8M8_9EURY</name>
<dbReference type="PANTHER" id="PTHR10566">
    <property type="entry name" value="CHAPERONE-ACTIVITY OF BC1 COMPLEX CABC1 -RELATED"/>
    <property type="match status" value="1"/>
</dbReference>
<keyword evidence="2" id="KW-1133">Transmembrane helix</keyword>
<dbReference type="Gene3D" id="1.10.510.10">
    <property type="entry name" value="Transferase(Phosphotransferase) domain 1"/>
    <property type="match status" value="1"/>
</dbReference>
<dbReference type="RefSeq" id="WP_188876881.1">
    <property type="nucleotide sequence ID" value="NZ_BMOQ01000001.1"/>
</dbReference>
<comment type="similarity">
    <text evidence="1">Belongs to the protein kinase superfamily. ADCK protein kinase family.</text>
</comment>
<evidence type="ECO:0000259" key="3">
    <source>
        <dbReference type="PROSITE" id="PS50011"/>
    </source>
</evidence>
<dbReference type="InterPro" id="IPR004147">
    <property type="entry name" value="ABC1_dom"/>
</dbReference>
<evidence type="ECO:0000313" key="5">
    <source>
        <dbReference type="Proteomes" id="UP000608850"/>
    </source>
</evidence>
<keyword evidence="5" id="KW-1185">Reference proteome</keyword>
<dbReference type="PROSITE" id="PS50011">
    <property type="entry name" value="PROTEIN_KINASE_DOM"/>
    <property type="match status" value="1"/>
</dbReference>
<dbReference type="InterPro" id="IPR050154">
    <property type="entry name" value="UbiB_kinase"/>
</dbReference>
<dbReference type="InterPro" id="IPR000719">
    <property type="entry name" value="Prot_kinase_dom"/>
</dbReference>
<dbReference type="Proteomes" id="UP000608850">
    <property type="component" value="Unassembled WGS sequence"/>
</dbReference>
<comment type="caution">
    <text evidence="4">The sequence shown here is derived from an EMBL/GenBank/DDBJ whole genome shotgun (WGS) entry which is preliminary data.</text>
</comment>
<dbReference type="CDD" id="cd05121">
    <property type="entry name" value="ABC1_ADCK3-like"/>
    <property type="match status" value="1"/>
</dbReference>
<protein>
    <submittedName>
        <fullName evidence="4">Membrane protein</fullName>
    </submittedName>
</protein>
<dbReference type="GO" id="GO:0005524">
    <property type="term" value="F:ATP binding"/>
    <property type="evidence" value="ECO:0007669"/>
    <property type="project" value="InterPro"/>
</dbReference>
<evidence type="ECO:0000256" key="2">
    <source>
        <dbReference type="SAM" id="Phobius"/>
    </source>
</evidence>
<proteinExistence type="inferred from homology"/>
<organism evidence="4 5">
    <name type="scientific">Halarchaeum nitratireducens</name>
    <dbReference type="NCBI Taxonomy" id="489913"/>
    <lineage>
        <taxon>Archaea</taxon>
        <taxon>Methanobacteriati</taxon>
        <taxon>Methanobacteriota</taxon>
        <taxon>Stenosarchaea group</taxon>
        <taxon>Halobacteria</taxon>
        <taxon>Halobacteriales</taxon>
        <taxon>Halobacteriaceae</taxon>
    </lineage>
</organism>
<accession>A0A830G8M8</accession>
<evidence type="ECO:0000256" key="1">
    <source>
        <dbReference type="ARBA" id="ARBA00009670"/>
    </source>
</evidence>
<dbReference type="GO" id="GO:0004672">
    <property type="term" value="F:protein kinase activity"/>
    <property type="evidence" value="ECO:0007669"/>
    <property type="project" value="InterPro"/>
</dbReference>
<dbReference type="AlphaFoldDB" id="A0A830G8M8"/>
<evidence type="ECO:0000313" key="4">
    <source>
        <dbReference type="EMBL" id="GGN08247.1"/>
    </source>
</evidence>
<dbReference type="OrthoDB" id="8087at2157"/>
<gene>
    <name evidence="4" type="ORF">GCM10009021_04550</name>
</gene>
<reference evidence="4 5" key="1">
    <citation type="journal article" date="2019" name="Int. J. Syst. Evol. Microbiol.">
        <title>The Global Catalogue of Microorganisms (GCM) 10K type strain sequencing project: providing services to taxonomists for standard genome sequencing and annotation.</title>
        <authorList>
            <consortium name="The Broad Institute Genomics Platform"/>
            <consortium name="The Broad Institute Genome Sequencing Center for Infectious Disease"/>
            <person name="Wu L."/>
            <person name="Ma J."/>
        </authorList>
    </citation>
    <scope>NUCLEOTIDE SEQUENCE [LARGE SCALE GENOMIC DNA]</scope>
    <source>
        <strain evidence="4 5">JCM 16331</strain>
    </source>
</reference>
<sequence>MASLRAYWRFVVVCWRFLPLVWSYARDRRRFLLFGGRRSVSTDRQRRRAERLVENLLTLGPTFIKLGQLLSTRPDVLPPVYVEELTQLQDRVPPADWDDARAVLEDTVGPVEEAFEDFDTEAISGASLGQVYTATYEGERVAVKVRRPAIEALIEADLRAIQWLLPALLFFVDDARAFSLRNVADEFSTTLRQEMDYSREATMLAEIRANFVDDPDVVIPEVYEERSGERVLTMRYVPGTKISDTAELERHDIDRHAVAESLERTYLQMIVTDGVFHADPHPGNLAVQDDGTIVFYDFGMSGRVDEEVQDHIVDFYVAVANQDIEAILDTLIEMGTLSPDADRATMAEVMELAIADARGEDVEQYRVQQIVSKVEDTMYEFPLRLPPNLALVLRVATVVEGVCLTLDPDFDFVSVATDYLGEQGYYERGARELIAGTGNQLAASARSSLHLAPKLERALDRIDRNDFYVEAAVEDSTGSLDALAKRLVTGLLFGAGAVSTGLLYATAAETAALAVGVGTFGVGFLCWRSFRRPRGGRGAAGLAAGRGGR</sequence>
<dbReference type="PANTHER" id="PTHR10566:SF113">
    <property type="entry name" value="PROTEIN ACTIVITY OF BC1 COMPLEX KINASE 7, CHLOROPLASTIC"/>
    <property type="match status" value="1"/>
</dbReference>
<dbReference type="InterPro" id="IPR011009">
    <property type="entry name" value="Kinase-like_dom_sf"/>
</dbReference>
<feature type="transmembrane region" description="Helical" evidence="2">
    <location>
        <begin position="511"/>
        <end position="527"/>
    </location>
</feature>
<dbReference type="Pfam" id="PF03109">
    <property type="entry name" value="ABC1"/>
    <property type="match status" value="1"/>
</dbReference>
<dbReference type="SUPFAM" id="SSF56112">
    <property type="entry name" value="Protein kinase-like (PK-like)"/>
    <property type="match status" value="1"/>
</dbReference>
<feature type="domain" description="Protein kinase" evidence="3">
    <location>
        <begin position="117"/>
        <end position="468"/>
    </location>
</feature>